<dbReference type="GO" id="GO:0005737">
    <property type="term" value="C:cytoplasm"/>
    <property type="evidence" value="ECO:0007669"/>
    <property type="project" value="TreeGrafter"/>
</dbReference>
<dbReference type="InterPro" id="IPR002129">
    <property type="entry name" value="PyrdxlP-dep_de-COase"/>
</dbReference>
<comment type="cofactor">
    <cofactor evidence="1 5">
        <name>pyridoxal 5'-phosphate</name>
        <dbReference type="ChEBI" id="CHEBI:597326"/>
    </cofactor>
</comment>
<reference evidence="6 7" key="1">
    <citation type="journal article" date="2018" name="Microb. Genom.">
        <title>Expanding an expanded genome: long-read sequencing of Trypanosoma cruzi.</title>
        <authorList>
            <person name="Berna L."/>
            <person name="Rodriguez M."/>
            <person name="Chiribao M.L."/>
            <person name="Parodi-Talice A."/>
            <person name="Pita S."/>
            <person name="Rijo G."/>
            <person name="Alvarez-Valin F."/>
            <person name="Robello C."/>
        </authorList>
    </citation>
    <scope>NUCLEOTIDE SEQUENCE [LARGE SCALE GENOMIC DNA]</scope>
    <source>
        <strain evidence="6 7">TCC</strain>
    </source>
</reference>
<dbReference type="VEuPathDB" id="TriTrypDB:C3747_186g9"/>
<organism evidence="6 7">
    <name type="scientific">Trypanosoma cruzi</name>
    <dbReference type="NCBI Taxonomy" id="5693"/>
    <lineage>
        <taxon>Eukaryota</taxon>
        <taxon>Discoba</taxon>
        <taxon>Euglenozoa</taxon>
        <taxon>Kinetoplastea</taxon>
        <taxon>Metakinetoplastina</taxon>
        <taxon>Trypanosomatida</taxon>
        <taxon>Trypanosomatidae</taxon>
        <taxon>Trypanosoma</taxon>
        <taxon>Schizotrypanum</taxon>
    </lineage>
</organism>
<dbReference type="VEuPathDB" id="TriTrypDB:TCDM_09801"/>
<dbReference type="EMBL" id="PRFC01000186">
    <property type="protein sequence ID" value="PWV02842.1"/>
    <property type="molecule type" value="Genomic_DNA"/>
</dbReference>
<dbReference type="Gene3D" id="3.40.640.10">
    <property type="entry name" value="Type I PLP-dependent aspartate aminotransferase-like (Major domain)"/>
    <property type="match status" value="1"/>
</dbReference>
<dbReference type="OMA" id="WPTAMRT"/>
<dbReference type="SMR" id="A0A2V2W2I0"/>
<dbReference type="InterPro" id="IPR010977">
    <property type="entry name" value="Aromatic_deC"/>
</dbReference>
<gene>
    <name evidence="6" type="ORF">C3747_186g9</name>
</gene>
<evidence type="ECO:0000313" key="7">
    <source>
        <dbReference type="Proteomes" id="UP000246078"/>
    </source>
</evidence>
<dbReference type="VEuPathDB" id="TriTrypDB:Tc_MARK_6"/>
<dbReference type="GO" id="GO:0030170">
    <property type="term" value="F:pyridoxal phosphate binding"/>
    <property type="evidence" value="ECO:0007669"/>
    <property type="project" value="InterPro"/>
</dbReference>
<dbReference type="VEuPathDB" id="TriTrypDB:TcBrA4_0007240"/>
<dbReference type="VEuPathDB" id="TriTrypDB:TcCL_ESM09946"/>
<evidence type="ECO:0008006" key="8">
    <source>
        <dbReference type="Google" id="ProtNLM"/>
    </source>
</evidence>
<keyword evidence="3 5" id="KW-0663">Pyridoxal phosphate</keyword>
<dbReference type="GO" id="GO:0019752">
    <property type="term" value="P:carboxylic acid metabolic process"/>
    <property type="evidence" value="ECO:0007669"/>
    <property type="project" value="InterPro"/>
</dbReference>
<protein>
    <recommendedName>
        <fullName evidence="8">Tyrosine decarboxylase</fullName>
    </recommendedName>
</protein>
<evidence type="ECO:0000313" key="6">
    <source>
        <dbReference type="EMBL" id="PWV02842.1"/>
    </source>
</evidence>
<dbReference type="PANTHER" id="PTHR11999:SF70">
    <property type="entry name" value="MIP05841P"/>
    <property type="match status" value="1"/>
</dbReference>
<dbReference type="InterPro" id="IPR015424">
    <property type="entry name" value="PyrdxlP-dep_Trfase"/>
</dbReference>
<dbReference type="GO" id="GO:0016831">
    <property type="term" value="F:carboxy-lyase activity"/>
    <property type="evidence" value="ECO:0007669"/>
    <property type="project" value="UniProtKB-KW"/>
</dbReference>
<accession>A0A2V2W2I0</accession>
<dbReference type="VEuPathDB" id="TriTrypDB:BCY84_10542"/>
<comment type="similarity">
    <text evidence="5">Belongs to the group II decarboxylase family.</text>
</comment>
<sequence>MWGSRPRYCRNVKALLDRSARFLSSLLHGVPNASFSLRLNAPSLWGKSECTPEEWQRCLGELLCRGAAANCLLDTKSHVAEVHASLVAAFLPKPHWNNSITHSMDIISLSSLEKEVSDTVAALLHLPARFLWVRRAEAVMKKAESHRTHSSTKLHSASPAALISAVERPVPYVGADDAGGGGLLHSTSLESLIVLLTTARAQAHARYLSAHFSSPEEEARLSQRLVLYCSDQCQPMLKKAARCIGIRHIRVMKTVYSPHVHNYPMQSDMLKASLAEDVANGLYPLLVCGVFGARTTGAVDPLEDLAEICHRVKVWFHIDASHSGLALAASAATAAYGFRDEAGKPGEFTSVDEKDAAAERMWEQCTSTFHRAALLADSIHFGVSTSFLPTLSANISASLLYVADVAKVKVTMQGMNAEDEAGGNTWCTPGMTDVASLRLDTPDMRSNEIFRLALMLMPCSHASVGSAVRAHQAALRYLEQRLRADGRFDCSLHASCFGMVLFRWLTLADEETAGLMQRWSDVIALSSAMNEAGGHRYPHRVSLGLTQVQRRVYICVALAADGDDGDACVSRCDVDALVDLLKKAADEWSDMSSSVTSAISSKATT</sequence>
<dbReference type="VEuPathDB" id="TriTrypDB:TcCLB.509111.10"/>
<dbReference type="OrthoDB" id="639767at2759"/>
<comment type="caution">
    <text evidence="6">The sequence shown here is derived from an EMBL/GenBank/DDBJ whole genome shotgun (WGS) entry which is preliminary data.</text>
</comment>
<dbReference type="InterPro" id="IPR015421">
    <property type="entry name" value="PyrdxlP-dep_Trfase_major"/>
</dbReference>
<dbReference type="VEuPathDB" id="TriTrypDB:TcCLB.506745.20"/>
<dbReference type="Pfam" id="PF00282">
    <property type="entry name" value="Pyridoxal_deC"/>
    <property type="match status" value="1"/>
</dbReference>
<dbReference type="AlphaFoldDB" id="A0A2V2W2I0"/>
<keyword evidence="4 5" id="KW-0456">Lyase</keyword>
<proteinExistence type="inferred from homology"/>
<name>A0A2V2W2I0_TRYCR</name>
<dbReference type="VEuPathDB" id="TriTrypDB:TCDM_09800"/>
<dbReference type="VEuPathDB" id="TriTrypDB:ECC02_000701"/>
<dbReference type="VEuPathDB" id="TriTrypDB:TcYC6_0066620"/>
<dbReference type="VEuPathDB" id="TriTrypDB:TcG_08234"/>
<evidence type="ECO:0000256" key="1">
    <source>
        <dbReference type="ARBA" id="ARBA00001933"/>
    </source>
</evidence>
<evidence type="ECO:0000256" key="4">
    <source>
        <dbReference type="ARBA" id="ARBA00023239"/>
    </source>
</evidence>
<evidence type="ECO:0000256" key="2">
    <source>
        <dbReference type="ARBA" id="ARBA00022793"/>
    </source>
</evidence>
<keyword evidence="2" id="KW-0210">Decarboxylase</keyword>
<dbReference type="PANTHER" id="PTHR11999">
    <property type="entry name" value="GROUP II PYRIDOXAL-5-PHOSPHATE DECARBOXYLASE"/>
    <property type="match status" value="1"/>
</dbReference>
<evidence type="ECO:0000256" key="5">
    <source>
        <dbReference type="RuleBase" id="RU000382"/>
    </source>
</evidence>
<evidence type="ECO:0000256" key="3">
    <source>
        <dbReference type="ARBA" id="ARBA00022898"/>
    </source>
</evidence>
<dbReference type="Proteomes" id="UP000246078">
    <property type="component" value="Unassembled WGS sequence"/>
</dbReference>
<dbReference type="SUPFAM" id="SSF53383">
    <property type="entry name" value="PLP-dependent transferases"/>
    <property type="match status" value="1"/>
</dbReference>
<dbReference type="VEuPathDB" id="TriTrypDB:TCSYLVIO_001189"/>
<dbReference type="VEuPathDB" id="TriTrypDB:C4B63_60g123"/>